<accession>A0A381XTJ6</accession>
<sequence length="296" mass="31887">MAVADHGSFSAAARALHTVQSNVSTHVARLEKELGTVLVDRRTMQPTPEGQAVIERARRIGAEIQAISDDILSMRDEVGGLVQIGCIGTTASWMATPLLERLRASYPALHPVLVDASSKTLTPRVLNGELDMAVVNAPVVNAGLETEPLFDEERIVVAPPQHALAHRETITVGELAEHELMLTPAGTTFRDAVDEELTEVGVELRAIAEVDGLRLLASLSCQGHAPALLPASAAYGYPDSEWTLVRVEGLSRRSVALVRNKRTTPSLPARASREVIREVIREIGPDQPGIHVTLEP</sequence>
<dbReference type="GO" id="GO:0005829">
    <property type="term" value="C:cytosol"/>
    <property type="evidence" value="ECO:0007669"/>
    <property type="project" value="TreeGrafter"/>
</dbReference>
<dbReference type="Pfam" id="PF03466">
    <property type="entry name" value="LysR_substrate"/>
    <property type="match status" value="1"/>
</dbReference>
<evidence type="ECO:0000256" key="1">
    <source>
        <dbReference type="ARBA" id="ARBA00009437"/>
    </source>
</evidence>
<dbReference type="Gene3D" id="3.40.190.290">
    <property type="match status" value="1"/>
</dbReference>
<dbReference type="SUPFAM" id="SSF46785">
    <property type="entry name" value="Winged helix' DNA-binding domain"/>
    <property type="match status" value="1"/>
</dbReference>
<dbReference type="EMBL" id="UINC01016246">
    <property type="protein sequence ID" value="SVA67792.1"/>
    <property type="molecule type" value="Genomic_DNA"/>
</dbReference>
<protein>
    <recommendedName>
        <fullName evidence="5">HTH lysR-type domain-containing protein</fullName>
    </recommendedName>
</protein>
<dbReference type="CDD" id="cd05466">
    <property type="entry name" value="PBP2_LTTR_substrate"/>
    <property type="match status" value="1"/>
</dbReference>
<dbReference type="InterPro" id="IPR000847">
    <property type="entry name" value="LysR_HTH_N"/>
</dbReference>
<dbReference type="PRINTS" id="PR00039">
    <property type="entry name" value="HTHLYSR"/>
</dbReference>
<keyword evidence="3" id="KW-0238">DNA-binding</keyword>
<reference evidence="6" key="1">
    <citation type="submission" date="2018-05" db="EMBL/GenBank/DDBJ databases">
        <authorList>
            <person name="Lanie J.A."/>
            <person name="Ng W.-L."/>
            <person name="Kazmierczak K.M."/>
            <person name="Andrzejewski T.M."/>
            <person name="Davidsen T.M."/>
            <person name="Wayne K.J."/>
            <person name="Tettelin H."/>
            <person name="Glass J.I."/>
            <person name="Rusch D."/>
            <person name="Podicherti R."/>
            <person name="Tsui H.-C.T."/>
            <person name="Winkler M.E."/>
        </authorList>
    </citation>
    <scope>NUCLEOTIDE SEQUENCE</scope>
</reference>
<dbReference type="InterPro" id="IPR036388">
    <property type="entry name" value="WH-like_DNA-bd_sf"/>
</dbReference>
<evidence type="ECO:0000256" key="2">
    <source>
        <dbReference type="ARBA" id="ARBA00023015"/>
    </source>
</evidence>
<dbReference type="GO" id="GO:0003677">
    <property type="term" value="F:DNA binding"/>
    <property type="evidence" value="ECO:0007669"/>
    <property type="project" value="UniProtKB-KW"/>
</dbReference>
<evidence type="ECO:0000256" key="4">
    <source>
        <dbReference type="ARBA" id="ARBA00023163"/>
    </source>
</evidence>
<evidence type="ECO:0000256" key="3">
    <source>
        <dbReference type="ARBA" id="ARBA00023125"/>
    </source>
</evidence>
<dbReference type="PANTHER" id="PTHR30419">
    <property type="entry name" value="HTH-TYPE TRANSCRIPTIONAL REGULATOR YBHD"/>
    <property type="match status" value="1"/>
</dbReference>
<proteinExistence type="inferred from homology"/>
<organism evidence="6">
    <name type="scientific">marine metagenome</name>
    <dbReference type="NCBI Taxonomy" id="408172"/>
    <lineage>
        <taxon>unclassified sequences</taxon>
        <taxon>metagenomes</taxon>
        <taxon>ecological metagenomes</taxon>
    </lineage>
</organism>
<evidence type="ECO:0000259" key="5">
    <source>
        <dbReference type="PROSITE" id="PS50931"/>
    </source>
</evidence>
<dbReference type="Gene3D" id="1.10.10.10">
    <property type="entry name" value="Winged helix-like DNA-binding domain superfamily/Winged helix DNA-binding domain"/>
    <property type="match status" value="1"/>
</dbReference>
<name>A0A381XTJ6_9ZZZZ</name>
<dbReference type="InterPro" id="IPR005119">
    <property type="entry name" value="LysR_subst-bd"/>
</dbReference>
<dbReference type="SUPFAM" id="SSF53850">
    <property type="entry name" value="Periplasmic binding protein-like II"/>
    <property type="match status" value="1"/>
</dbReference>
<dbReference type="GO" id="GO:0003700">
    <property type="term" value="F:DNA-binding transcription factor activity"/>
    <property type="evidence" value="ECO:0007669"/>
    <property type="project" value="InterPro"/>
</dbReference>
<evidence type="ECO:0000313" key="6">
    <source>
        <dbReference type="EMBL" id="SVA67792.1"/>
    </source>
</evidence>
<dbReference type="InterPro" id="IPR050950">
    <property type="entry name" value="HTH-type_LysR_regulators"/>
</dbReference>
<keyword evidence="4" id="KW-0804">Transcription</keyword>
<feature type="domain" description="HTH lysR-type" evidence="5">
    <location>
        <begin position="1"/>
        <end position="47"/>
    </location>
</feature>
<keyword evidence="2" id="KW-0805">Transcription regulation</keyword>
<dbReference type="Pfam" id="PF00126">
    <property type="entry name" value="HTH_1"/>
    <property type="match status" value="1"/>
</dbReference>
<dbReference type="InterPro" id="IPR036390">
    <property type="entry name" value="WH_DNA-bd_sf"/>
</dbReference>
<comment type="similarity">
    <text evidence="1">Belongs to the LysR transcriptional regulatory family.</text>
</comment>
<dbReference type="PROSITE" id="PS50931">
    <property type="entry name" value="HTH_LYSR"/>
    <property type="match status" value="1"/>
</dbReference>
<dbReference type="AlphaFoldDB" id="A0A381XTJ6"/>
<gene>
    <name evidence="6" type="ORF">METZ01_LOCUS120646</name>
</gene>